<dbReference type="AlphaFoldDB" id="A0A229VXB4"/>
<name>A0A229VXB4_9BIFI</name>
<comment type="caution">
    <text evidence="1">The sequence shown here is derived from an EMBL/GenBank/DDBJ whole genome shotgun (WGS) entry which is preliminary data.</text>
</comment>
<sequence>MLFLQVFDGDLHVDGPVPLARVSSRGEAEPPAGGWPLLARESAPVASAAVRALEGRYGLADGARPASPGPWSLVLDCASSSSGLMLMEVGFSLRPVSMRGLRVRSGRAADVVWALDSFLRRLAST</sequence>
<reference evidence="1 2" key="1">
    <citation type="submission" date="2017-05" db="EMBL/GenBank/DDBJ databases">
        <title>Bifidobacterium vansinderenii sp. nov.</title>
        <authorList>
            <person name="Lugli G.A."/>
            <person name="Duranti S."/>
            <person name="Mangifesta M."/>
        </authorList>
    </citation>
    <scope>NUCLEOTIDE SEQUENCE [LARGE SCALE GENOMIC DNA]</scope>
    <source>
        <strain evidence="1 2">Tam10B</strain>
    </source>
</reference>
<protein>
    <submittedName>
        <fullName evidence="1">Uncharacterized protein</fullName>
    </submittedName>
</protein>
<evidence type="ECO:0000313" key="1">
    <source>
        <dbReference type="EMBL" id="OXN00278.1"/>
    </source>
</evidence>
<evidence type="ECO:0000313" key="2">
    <source>
        <dbReference type="Proteomes" id="UP000215433"/>
    </source>
</evidence>
<dbReference type="EMBL" id="NEWD01000019">
    <property type="protein sequence ID" value="OXN00278.1"/>
    <property type="molecule type" value="Genomic_DNA"/>
</dbReference>
<dbReference type="Proteomes" id="UP000215433">
    <property type="component" value="Unassembled WGS sequence"/>
</dbReference>
<proteinExistence type="predicted"/>
<keyword evidence="2" id="KW-1185">Reference proteome</keyword>
<gene>
    <name evidence="1" type="ORF">Tam10B_1501</name>
</gene>
<organism evidence="1 2">
    <name type="scientific">Bifidobacterium vansinderenii</name>
    <dbReference type="NCBI Taxonomy" id="1984871"/>
    <lineage>
        <taxon>Bacteria</taxon>
        <taxon>Bacillati</taxon>
        <taxon>Actinomycetota</taxon>
        <taxon>Actinomycetes</taxon>
        <taxon>Bifidobacteriales</taxon>
        <taxon>Bifidobacteriaceae</taxon>
        <taxon>Bifidobacterium</taxon>
    </lineage>
</organism>
<accession>A0A229VXB4</accession>